<dbReference type="EMBL" id="FZOW01000001">
    <property type="protein sequence ID" value="SNS19463.1"/>
    <property type="molecule type" value="Genomic_DNA"/>
</dbReference>
<feature type="transmembrane region" description="Helical" evidence="1">
    <location>
        <begin position="68"/>
        <end position="89"/>
    </location>
</feature>
<evidence type="ECO:0000313" key="3">
    <source>
        <dbReference type="Proteomes" id="UP000198327"/>
    </source>
</evidence>
<dbReference type="Pfam" id="PF19853">
    <property type="entry name" value="DUF6328"/>
    <property type="match status" value="1"/>
</dbReference>
<dbReference type="Proteomes" id="UP000198327">
    <property type="component" value="Unassembled WGS sequence"/>
</dbReference>
<gene>
    <name evidence="2" type="ORF">SAMN05421642_10115</name>
</gene>
<evidence type="ECO:0000313" key="2">
    <source>
        <dbReference type="EMBL" id="SNS19463.1"/>
    </source>
</evidence>
<evidence type="ECO:0008006" key="4">
    <source>
        <dbReference type="Google" id="ProtNLM"/>
    </source>
</evidence>
<feature type="transmembrane region" description="Helical" evidence="1">
    <location>
        <begin position="136"/>
        <end position="157"/>
    </location>
</feature>
<dbReference type="RefSeq" id="WP_089242571.1">
    <property type="nucleotide sequence ID" value="NZ_FZOW01000001.1"/>
</dbReference>
<feature type="transmembrane region" description="Helical" evidence="1">
    <location>
        <begin position="110"/>
        <end position="130"/>
    </location>
</feature>
<keyword evidence="1" id="KW-1133">Transmembrane helix</keyword>
<proteinExistence type="predicted"/>
<keyword evidence="3" id="KW-1185">Reference proteome</keyword>
<name>A0A239CJC4_9NOCA</name>
<keyword evidence="1" id="KW-0472">Membrane</keyword>
<reference evidence="3" key="1">
    <citation type="submission" date="2017-06" db="EMBL/GenBank/DDBJ databases">
        <authorList>
            <person name="Varghese N."/>
            <person name="Submissions S."/>
        </authorList>
    </citation>
    <scope>NUCLEOTIDE SEQUENCE [LARGE SCALE GENOMIC DNA]</scope>
    <source>
        <strain evidence="3">JCM 23211</strain>
    </source>
</reference>
<dbReference type="InterPro" id="IPR046291">
    <property type="entry name" value="DUF6328"/>
</dbReference>
<evidence type="ECO:0000256" key="1">
    <source>
        <dbReference type="SAM" id="Phobius"/>
    </source>
</evidence>
<dbReference type="AlphaFoldDB" id="A0A239CJC4"/>
<keyword evidence="1" id="KW-0812">Transmembrane</keyword>
<sequence length="174" mass="18940">MNTDEGEAHREWNGKVRNETPTQQLDRNWNALLQELRVVQTGVQLLTGFLLTVPFQGRFDQLSSTGRVVYLVTVTASIVATILLIAPVGMHRLLFRKRAVGILVRVGNRLAILGLVALAIALVGVVALTFEIVLGIVAAEIAAVVVALLLIGLWWVLPRAYLAGDDEVREAPVS</sequence>
<dbReference type="OrthoDB" id="3625784at2"/>
<organism evidence="2 3">
    <name type="scientific">Rhodococcoides kyotonense</name>
    <dbReference type="NCBI Taxonomy" id="398843"/>
    <lineage>
        <taxon>Bacteria</taxon>
        <taxon>Bacillati</taxon>
        <taxon>Actinomycetota</taxon>
        <taxon>Actinomycetes</taxon>
        <taxon>Mycobacteriales</taxon>
        <taxon>Nocardiaceae</taxon>
        <taxon>Rhodococcoides</taxon>
    </lineage>
</organism>
<accession>A0A239CJC4</accession>
<protein>
    <recommendedName>
        <fullName evidence="4">Sodium:proton antiporter</fullName>
    </recommendedName>
</protein>